<feature type="binding site" evidence="7">
    <location>
        <position position="522"/>
    </location>
    <ligand>
        <name>deamido-NAD(+)</name>
        <dbReference type="ChEBI" id="CHEBI:58437"/>
        <note>ligand shared between two neighboring subunits</note>
    </ligand>
</feature>
<dbReference type="PIRSF" id="PIRSF006630">
    <property type="entry name" value="NADS_GAT"/>
    <property type="match status" value="1"/>
</dbReference>
<dbReference type="Pfam" id="PF00795">
    <property type="entry name" value="CN_hydrolase"/>
    <property type="match status" value="1"/>
</dbReference>
<gene>
    <name evidence="7" type="primary">nadE</name>
    <name evidence="12" type="ORF">I2H38_01890</name>
</gene>
<dbReference type="InterPro" id="IPR003694">
    <property type="entry name" value="NAD_synthase"/>
</dbReference>
<feature type="binding site" evidence="7">
    <location>
        <position position="182"/>
    </location>
    <ligand>
        <name>L-glutamine</name>
        <dbReference type="ChEBI" id="CHEBI:58359"/>
    </ligand>
</feature>
<evidence type="ECO:0000256" key="4">
    <source>
        <dbReference type="ARBA" id="ARBA00022741"/>
    </source>
</evidence>
<evidence type="ECO:0000313" key="13">
    <source>
        <dbReference type="Proteomes" id="UP000599312"/>
    </source>
</evidence>
<feature type="active site" description="Nucleophile; for glutaminase activity" evidence="7">
    <location>
        <position position="150"/>
    </location>
</feature>
<evidence type="ECO:0000256" key="1">
    <source>
        <dbReference type="ARBA" id="ARBA00005188"/>
    </source>
</evidence>
<dbReference type="HAMAP" id="MF_02090">
    <property type="entry name" value="NadE_glutamine_dep"/>
    <property type="match status" value="1"/>
</dbReference>
<keyword evidence="3 7" id="KW-0436">Ligase</keyword>
<keyword evidence="6 7" id="KW-0520">NAD</keyword>
<dbReference type="InterPro" id="IPR014729">
    <property type="entry name" value="Rossmann-like_a/b/a_fold"/>
</dbReference>
<name>A0A931BLM7_9HYPH</name>
<dbReference type="InterPro" id="IPR022310">
    <property type="entry name" value="NAD/GMP_synthase"/>
</dbReference>
<comment type="caution">
    <text evidence="12">The sequence shown here is derived from an EMBL/GenBank/DDBJ whole genome shotgun (WGS) entry which is preliminary data.</text>
</comment>
<feature type="active site" description="Proton acceptor" evidence="9">
    <location>
        <position position="46"/>
    </location>
</feature>
<evidence type="ECO:0000313" key="12">
    <source>
        <dbReference type="EMBL" id="MBF9232123.1"/>
    </source>
</evidence>
<evidence type="ECO:0000259" key="11">
    <source>
        <dbReference type="PROSITE" id="PS50263"/>
    </source>
</evidence>
<dbReference type="EC" id="6.3.5.1" evidence="7 8"/>
<dbReference type="Pfam" id="PF02540">
    <property type="entry name" value="NAD_synthase"/>
    <property type="match status" value="1"/>
</dbReference>
<dbReference type="GO" id="GO:0003952">
    <property type="term" value="F:NAD+ synthase (glutamine-hydrolyzing) activity"/>
    <property type="evidence" value="ECO:0007669"/>
    <property type="project" value="UniProtKB-UniRule"/>
</dbReference>
<feature type="binding site" evidence="7">
    <location>
        <position position="120"/>
    </location>
    <ligand>
        <name>L-glutamine</name>
        <dbReference type="ChEBI" id="CHEBI:58359"/>
    </ligand>
</feature>
<feature type="binding site" evidence="7">
    <location>
        <position position="403"/>
    </location>
    <ligand>
        <name>deamido-NAD(+)</name>
        <dbReference type="ChEBI" id="CHEBI:58437"/>
        <note>ligand shared between two neighboring subunits</note>
    </ligand>
</feature>
<reference evidence="12" key="1">
    <citation type="submission" date="2020-11" db="EMBL/GenBank/DDBJ databases">
        <authorList>
            <person name="Kim M.K."/>
        </authorList>
    </citation>
    <scope>NUCLEOTIDE SEQUENCE</scope>
    <source>
        <strain evidence="12">BT350</strain>
    </source>
</reference>
<comment type="similarity">
    <text evidence="10">Belongs to the NAD synthetase family.</text>
</comment>
<comment type="similarity">
    <text evidence="2 7 8">In the C-terminal section; belongs to the NAD synthetase family.</text>
</comment>
<dbReference type="Gene3D" id="3.40.50.620">
    <property type="entry name" value="HUPs"/>
    <property type="match status" value="1"/>
</dbReference>
<dbReference type="CDD" id="cd07570">
    <property type="entry name" value="GAT_Gln-NAD-synth"/>
    <property type="match status" value="1"/>
</dbReference>
<dbReference type="GO" id="GO:0004359">
    <property type="term" value="F:glutaminase activity"/>
    <property type="evidence" value="ECO:0007669"/>
    <property type="project" value="InterPro"/>
</dbReference>
<organism evidence="12 13">
    <name type="scientific">Microvirga alba</name>
    <dbReference type="NCBI Taxonomy" id="2791025"/>
    <lineage>
        <taxon>Bacteria</taxon>
        <taxon>Pseudomonadati</taxon>
        <taxon>Pseudomonadota</taxon>
        <taxon>Alphaproteobacteria</taxon>
        <taxon>Hyphomicrobiales</taxon>
        <taxon>Methylobacteriaceae</taxon>
        <taxon>Microvirga</taxon>
    </lineage>
</organism>
<feature type="binding site" evidence="7">
    <location>
        <begin position="291"/>
        <end position="298"/>
    </location>
    <ligand>
        <name>ATP</name>
        <dbReference type="ChEBI" id="CHEBI:30616"/>
    </ligand>
</feature>
<feature type="active site" description="Proton acceptor; for glutaminase activity" evidence="7">
    <location>
        <position position="46"/>
    </location>
</feature>
<dbReference type="PANTHER" id="PTHR23090">
    <property type="entry name" value="NH 3 /GLUTAMINE-DEPENDENT NAD + SYNTHETASE"/>
    <property type="match status" value="1"/>
</dbReference>
<dbReference type="EMBL" id="JADQDO010000001">
    <property type="protein sequence ID" value="MBF9232123.1"/>
    <property type="molecule type" value="Genomic_DNA"/>
</dbReference>
<dbReference type="GO" id="GO:0005524">
    <property type="term" value="F:ATP binding"/>
    <property type="evidence" value="ECO:0007669"/>
    <property type="project" value="UniProtKB-UniRule"/>
</dbReference>
<dbReference type="GO" id="GO:0005737">
    <property type="term" value="C:cytoplasm"/>
    <property type="evidence" value="ECO:0007669"/>
    <property type="project" value="InterPro"/>
</dbReference>
<dbReference type="RefSeq" id="WP_196270100.1">
    <property type="nucleotide sequence ID" value="NZ_JADQDO010000001.1"/>
</dbReference>
<evidence type="ECO:0000256" key="7">
    <source>
        <dbReference type="HAMAP-Rule" id="MF_02090"/>
    </source>
</evidence>
<keyword evidence="5 7" id="KW-0067">ATP-binding</keyword>
<comment type="caution">
    <text evidence="7">Lacks conserved residue(s) required for the propagation of feature annotation.</text>
</comment>
<dbReference type="PROSITE" id="PS50263">
    <property type="entry name" value="CN_HYDROLASE"/>
    <property type="match status" value="1"/>
</dbReference>
<protein>
    <recommendedName>
        <fullName evidence="7 8">Glutamine-dependent NAD(+) synthetase</fullName>
        <ecNumber evidence="7 8">6.3.5.1</ecNumber>
    </recommendedName>
    <alternativeName>
        <fullName evidence="7 8">NAD(+) synthase [glutamine-hydrolyzing]</fullName>
    </alternativeName>
</protein>
<accession>A0A931BLM7</accession>
<dbReference type="InterPro" id="IPR003010">
    <property type="entry name" value="C-N_Hydrolase"/>
</dbReference>
<feature type="binding site" evidence="7">
    <location>
        <position position="176"/>
    </location>
    <ligand>
        <name>L-glutamine</name>
        <dbReference type="ChEBI" id="CHEBI:58359"/>
    </ligand>
</feature>
<keyword evidence="13" id="KW-1185">Reference proteome</keyword>
<evidence type="ECO:0000256" key="6">
    <source>
        <dbReference type="ARBA" id="ARBA00023027"/>
    </source>
</evidence>
<feature type="active site" description="For glutaminase activity" evidence="7">
    <location>
        <position position="114"/>
    </location>
</feature>
<dbReference type="InterPro" id="IPR036526">
    <property type="entry name" value="C-N_Hydrolase_sf"/>
</dbReference>
<comment type="pathway">
    <text evidence="1 7 8">Cofactor biosynthesis; NAD(+) biosynthesis; NAD(+) from deamido-NAD(+) (L-Gln route): step 1/1.</text>
</comment>
<evidence type="ECO:0000256" key="9">
    <source>
        <dbReference type="PROSITE-ProRule" id="PRU10139"/>
    </source>
</evidence>
<dbReference type="SUPFAM" id="SSF52402">
    <property type="entry name" value="Adenine nucleotide alpha hydrolases-like"/>
    <property type="match status" value="1"/>
</dbReference>
<dbReference type="Proteomes" id="UP000599312">
    <property type="component" value="Unassembled WGS sequence"/>
</dbReference>
<dbReference type="SUPFAM" id="SSF56317">
    <property type="entry name" value="Carbon-nitrogen hydrolase"/>
    <property type="match status" value="1"/>
</dbReference>
<dbReference type="InterPro" id="IPR000132">
    <property type="entry name" value="Nitrilase/CN_hydratase_CS"/>
</dbReference>
<dbReference type="CDD" id="cd00553">
    <property type="entry name" value="NAD_synthase"/>
    <property type="match status" value="1"/>
</dbReference>
<dbReference type="GO" id="GO:0000257">
    <property type="term" value="F:nitrilase activity"/>
    <property type="evidence" value="ECO:0007669"/>
    <property type="project" value="UniProtKB-ARBA"/>
</dbReference>
<dbReference type="InterPro" id="IPR014445">
    <property type="entry name" value="Gln-dep_NAD_synthase"/>
</dbReference>
<dbReference type="Gene3D" id="3.60.110.10">
    <property type="entry name" value="Carbon-nitrogen hydrolase"/>
    <property type="match status" value="1"/>
</dbReference>
<evidence type="ECO:0000256" key="10">
    <source>
        <dbReference type="RuleBase" id="RU003811"/>
    </source>
</evidence>
<evidence type="ECO:0000256" key="3">
    <source>
        <dbReference type="ARBA" id="ARBA00022598"/>
    </source>
</evidence>
<proteinExistence type="inferred from homology"/>
<sequence length="577" mass="63191">MAQNRLKIALAQFNPIVGDVAGNEQKARAARAEAARLGADIVMFTELFLAGYPAEDLVLKPAFQDACRAACERLARETADGGPALLIGLPWREGEALYNAYALLDNGAITVRFKVDLPNYGVFDEKRNFEHGPMPGPVNFRGVRLGLPICEDIWTPDVVECLAETGAEMLLVPNGSPYWRGKTEERFNIAAARITESGLPLIYLNEIGGQDELVFDGASFVLNANCSLACQLPANQETVALTVWEKGSEGWACVEAPMVTVEEGDEADYAACVLGLRDYVEKNRFPGVVLGLSGGIDSAICAAMAVDALGAARVHCVMLPYRYTSGESLKDAEDCAKALGVRYDTLPIAPAVDGFEALLQPLFAGKPRDITEENLQSRARGTILMSISNKFGAMVVTTGNKSEMSVGYATIYGDMNGGFNPIKDLYKMEVYRLSALRNRWKPEGALGPDGIVIPENILSKAPTAELRENQKDQDSLPPYDVLDDILRGLVEDEMRVSDIVAKGHDLETVKKVERLLYLAEYKRRQSAPGVKVTRKNFGRDRRYPIVNRFRDQGEATFRPDEALERVTAKPKLSSLDV</sequence>
<feature type="domain" description="CN hydrolase" evidence="11">
    <location>
        <begin position="6"/>
        <end position="247"/>
    </location>
</feature>
<feature type="binding site" evidence="7">
    <location>
        <position position="374"/>
    </location>
    <ligand>
        <name>deamido-NAD(+)</name>
        <dbReference type="ChEBI" id="CHEBI:58437"/>
        <note>ligand shared between two neighboring subunits</note>
    </ligand>
</feature>
<dbReference type="FunFam" id="3.40.50.620:FF:000106">
    <property type="entry name" value="Glutamine-dependent NAD(+) synthetase"/>
    <property type="match status" value="1"/>
</dbReference>
<dbReference type="GO" id="GO:0008795">
    <property type="term" value="F:NAD+ synthase activity"/>
    <property type="evidence" value="ECO:0007669"/>
    <property type="project" value="UniProtKB-UniRule"/>
</dbReference>
<dbReference type="NCBIfam" id="TIGR00552">
    <property type="entry name" value="nadE"/>
    <property type="match status" value="1"/>
</dbReference>
<feature type="binding site" evidence="7">
    <location>
        <position position="398"/>
    </location>
    <ligand>
        <name>ATP</name>
        <dbReference type="ChEBI" id="CHEBI:30616"/>
    </ligand>
</feature>
<evidence type="ECO:0000256" key="5">
    <source>
        <dbReference type="ARBA" id="ARBA00022840"/>
    </source>
</evidence>
<dbReference type="PROSITE" id="PS00920">
    <property type="entry name" value="NITRIL_CHT_1"/>
    <property type="match status" value="1"/>
</dbReference>
<evidence type="ECO:0000256" key="2">
    <source>
        <dbReference type="ARBA" id="ARBA00007145"/>
    </source>
</evidence>
<keyword evidence="4 7" id="KW-0547">Nucleotide-binding</keyword>
<evidence type="ECO:0000256" key="8">
    <source>
        <dbReference type="PIRNR" id="PIRNR006630"/>
    </source>
</evidence>
<dbReference type="AlphaFoldDB" id="A0A931BLM7"/>
<dbReference type="PANTHER" id="PTHR23090:SF9">
    <property type="entry name" value="GLUTAMINE-DEPENDENT NAD(+) SYNTHETASE"/>
    <property type="match status" value="1"/>
</dbReference>
<dbReference type="GO" id="GO:0009435">
    <property type="term" value="P:NAD+ biosynthetic process"/>
    <property type="evidence" value="ECO:0007669"/>
    <property type="project" value="UniProtKB-UniRule"/>
</dbReference>
<dbReference type="NCBIfam" id="NF010588">
    <property type="entry name" value="PRK13981.1"/>
    <property type="match status" value="1"/>
</dbReference>
<comment type="catalytic activity">
    <reaction evidence="7 8">
        <text>deamido-NAD(+) + L-glutamine + ATP + H2O = L-glutamate + AMP + diphosphate + NAD(+) + H(+)</text>
        <dbReference type="Rhea" id="RHEA:24384"/>
        <dbReference type="ChEBI" id="CHEBI:15377"/>
        <dbReference type="ChEBI" id="CHEBI:15378"/>
        <dbReference type="ChEBI" id="CHEBI:29985"/>
        <dbReference type="ChEBI" id="CHEBI:30616"/>
        <dbReference type="ChEBI" id="CHEBI:33019"/>
        <dbReference type="ChEBI" id="CHEBI:57540"/>
        <dbReference type="ChEBI" id="CHEBI:58359"/>
        <dbReference type="ChEBI" id="CHEBI:58437"/>
        <dbReference type="ChEBI" id="CHEBI:456215"/>
        <dbReference type="EC" id="6.3.5.1"/>
    </reaction>
</comment>
<comment type="function">
    <text evidence="7">Catalyzes the ATP-dependent amidation of deamido-NAD to form NAD. Uses L-glutamine as a nitrogen source.</text>
</comment>